<reference evidence="5 6" key="1">
    <citation type="submission" date="2019-04" db="EMBL/GenBank/DDBJ databases">
        <title>Deinococcus metalilatus MA1002 mutant No.5.</title>
        <authorList>
            <person name="Park W."/>
            <person name="Park C."/>
        </authorList>
    </citation>
    <scope>NUCLEOTIDE SEQUENCE [LARGE SCALE GENOMIC DNA]</scope>
    <source>
        <strain evidence="5 6">MA1002-m5</strain>
    </source>
</reference>
<organism evidence="5 6">
    <name type="scientific">Deinococcus metallilatus</name>
    <dbReference type="NCBI Taxonomy" id="1211322"/>
    <lineage>
        <taxon>Bacteria</taxon>
        <taxon>Thermotogati</taxon>
        <taxon>Deinococcota</taxon>
        <taxon>Deinococci</taxon>
        <taxon>Deinococcales</taxon>
        <taxon>Deinococcaceae</taxon>
        <taxon>Deinococcus</taxon>
    </lineage>
</organism>
<dbReference type="InterPro" id="IPR050680">
    <property type="entry name" value="YpeA/RimI_acetyltransf"/>
</dbReference>
<dbReference type="Gene3D" id="3.40.630.30">
    <property type="match status" value="1"/>
</dbReference>
<evidence type="ECO:0000313" key="7">
    <source>
        <dbReference type="Proteomes" id="UP000536909"/>
    </source>
</evidence>
<dbReference type="EMBL" id="JACHFV010000010">
    <property type="protein sequence ID" value="MBB5296260.1"/>
    <property type="molecule type" value="Genomic_DNA"/>
</dbReference>
<evidence type="ECO:0000313" key="4">
    <source>
        <dbReference type="EMBL" id="MBB5296260.1"/>
    </source>
</evidence>
<evidence type="ECO:0000313" key="6">
    <source>
        <dbReference type="Proteomes" id="UP000308000"/>
    </source>
</evidence>
<dbReference type="Proteomes" id="UP000308000">
    <property type="component" value="Unassembled WGS sequence"/>
</dbReference>
<reference evidence="4 7" key="2">
    <citation type="submission" date="2020-08" db="EMBL/GenBank/DDBJ databases">
        <title>Genomic Encyclopedia of Type Strains, Phase IV (KMG-IV): sequencing the most valuable type-strain genomes for metagenomic binning, comparative biology and taxonomic classification.</title>
        <authorList>
            <person name="Goeker M."/>
        </authorList>
    </citation>
    <scope>NUCLEOTIDE SEQUENCE [LARGE SCALE GENOMIC DNA]</scope>
    <source>
        <strain evidence="4 7">DSM 105434</strain>
    </source>
</reference>
<gene>
    <name evidence="5" type="ORF">FCS05_16040</name>
    <name evidence="4" type="ORF">HNQ10_003102</name>
</gene>
<dbReference type="PROSITE" id="PS51186">
    <property type="entry name" value="GNAT"/>
    <property type="match status" value="1"/>
</dbReference>
<dbReference type="PANTHER" id="PTHR43420">
    <property type="entry name" value="ACETYLTRANSFERASE"/>
    <property type="match status" value="1"/>
</dbReference>
<keyword evidence="1" id="KW-0808">Transferase</keyword>
<proteinExistence type="predicted"/>
<accession>A0AAJ5K3Y9</accession>
<dbReference type="EMBL" id="VBRC01000012">
    <property type="protein sequence ID" value="TLK23727.1"/>
    <property type="molecule type" value="Genomic_DNA"/>
</dbReference>
<dbReference type="AlphaFoldDB" id="A0AAJ5K3Y9"/>
<evidence type="ECO:0000259" key="3">
    <source>
        <dbReference type="PROSITE" id="PS51186"/>
    </source>
</evidence>
<keyword evidence="2" id="KW-0012">Acyltransferase</keyword>
<evidence type="ECO:0000313" key="5">
    <source>
        <dbReference type="EMBL" id="TLK23727.1"/>
    </source>
</evidence>
<protein>
    <submittedName>
        <fullName evidence="5">GNAT family N-acetyltransferase</fullName>
    </submittedName>
    <submittedName>
        <fullName evidence="4">RimJ/RimL family protein N-acetyltransferase</fullName>
    </submittedName>
</protein>
<dbReference type="InterPro" id="IPR016181">
    <property type="entry name" value="Acyl_CoA_acyltransferase"/>
</dbReference>
<sequence length="162" mass="17329">MPPAVTVQPVSAATRAAVLALRVHPEQVRFSGEMPGLLQAAEADPRSVPMLVQAGEEVVGAFRLDFTPGAVARRDFGAPSVGLRAFFIDRERQGGGLGTGALHALANWLRHHHPEIRLLALSVNQRNPAARRAYEKAGFRVDGEPYLGGRAGPQDVLVLDLA</sequence>
<dbReference type="SUPFAM" id="SSF55729">
    <property type="entry name" value="Acyl-CoA N-acyltransferases (Nat)"/>
    <property type="match status" value="1"/>
</dbReference>
<feature type="domain" description="N-acetyltransferase" evidence="3">
    <location>
        <begin position="5"/>
        <end position="162"/>
    </location>
</feature>
<dbReference type="GO" id="GO:0016747">
    <property type="term" value="F:acyltransferase activity, transferring groups other than amino-acyl groups"/>
    <property type="evidence" value="ECO:0007669"/>
    <property type="project" value="InterPro"/>
</dbReference>
<dbReference type="InterPro" id="IPR000182">
    <property type="entry name" value="GNAT_dom"/>
</dbReference>
<evidence type="ECO:0000256" key="2">
    <source>
        <dbReference type="ARBA" id="ARBA00023315"/>
    </source>
</evidence>
<name>A0AAJ5K3Y9_9DEIO</name>
<dbReference type="Pfam" id="PF00583">
    <property type="entry name" value="Acetyltransf_1"/>
    <property type="match status" value="1"/>
</dbReference>
<dbReference type="Proteomes" id="UP000536909">
    <property type="component" value="Unassembled WGS sequence"/>
</dbReference>
<keyword evidence="7" id="KW-1185">Reference proteome</keyword>
<comment type="caution">
    <text evidence="5">The sequence shown here is derived from an EMBL/GenBank/DDBJ whole genome shotgun (WGS) entry which is preliminary data.</text>
</comment>
<dbReference type="RefSeq" id="WP_129120058.1">
    <property type="nucleotide sequence ID" value="NZ_BSUI01000004.1"/>
</dbReference>
<evidence type="ECO:0000256" key="1">
    <source>
        <dbReference type="ARBA" id="ARBA00022679"/>
    </source>
</evidence>
<dbReference type="PANTHER" id="PTHR43420:SF44">
    <property type="entry name" value="ACETYLTRANSFERASE YPEA"/>
    <property type="match status" value="1"/>
</dbReference>